<dbReference type="EMBL" id="CP115541">
    <property type="protein sequence ID" value="WNH54403.1"/>
    <property type="molecule type" value="Genomic_DNA"/>
</dbReference>
<keyword evidence="3" id="KW-1185">Reference proteome</keyword>
<dbReference type="RefSeq" id="WP_311193499.1">
    <property type="nucleotide sequence ID" value="NZ_CP115541.1"/>
</dbReference>
<protein>
    <submittedName>
        <fullName evidence="2">Uncharacterized protein</fullName>
    </submittedName>
</protein>
<reference evidence="2 3" key="1">
    <citation type="submission" date="2022-12" db="EMBL/GenBank/DDBJ databases">
        <title>Two new species, Stenotrophomonas aracearum and Stenotrophomonas oahuensis, isolated from Anthurium (Araceae family) in Hawaii.</title>
        <authorList>
            <person name="Chunag S.C."/>
            <person name="Dobhal S."/>
            <person name="Alvarez A."/>
            <person name="Arif M."/>
        </authorList>
    </citation>
    <scope>NUCLEOTIDE SEQUENCE [LARGE SCALE GENOMIC DNA]</scope>
    <source>
        <strain evidence="2 3">A5586</strain>
    </source>
</reference>
<sequence>MDQRSRKTKWLVYTVLIGLIPIMARLMAWAVTKEGVVDILSISDVIAFGLILQISNINEIEHIADPGREWKTAQNGTSIMLVSLYCVLYTLVLVGSSVIESAALTVCAVALIAASLLTSRVVLRKISTSLKQNTGEPI</sequence>
<feature type="transmembrane region" description="Helical" evidence="1">
    <location>
        <begin position="102"/>
        <end position="123"/>
    </location>
</feature>
<keyword evidence="1" id="KW-1133">Transmembrane helix</keyword>
<feature type="transmembrane region" description="Helical" evidence="1">
    <location>
        <begin position="37"/>
        <end position="57"/>
    </location>
</feature>
<accession>A0ABY9YTV2</accession>
<keyword evidence="1" id="KW-0472">Membrane</keyword>
<keyword evidence="1" id="KW-0812">Transmembrane</keyword>
<evidence type="ECO:0000256" key="1">
    <source>
        <dbReference type="SAM" id="Phobius"/>
    </source>
</evidence>
<feature type="transmembrane region" description="Helical" evidence="1">
    <location>
        <begin position="78"/>
        <end position="96"/>
    </location>
</feature>
<name>A0ABY9YTV2_9GAMM</name>
<evidence type="ECO:0000313" key="3">
    <source>
        <dbReference type="Proteomes" id="UP001302072"/>
    </source>
</evidence>
<proteinExistence type="predicted"/>
<feature type="transmembrane region" description="Helical" evidence="1">
    <location>
        <begin position="12"/>
        <end position="31"/>
    </location>
</feature>
<dbReference type="Proteomes" id="UP001302072">
    <property type="component" value="Chromosome"/>
</dbReference>
<evidence type="ECO:0000313" key="2">
    <source>
        <dbReference type="EMBL" id="WNH54403.1"/>
    </source>
</evidence>
<gene>
    <name evidence="2" type="ORF">PDM29_09035</name>
</gene>
<organism evidence="2 3">
    <name type="scientific">Stenotrophomonas oahuensis</name>
    <dbReference type="NCBI Taxonomy" id="3003271"/>
    <lineage>
        <taxon>Bacteria</taxon>
        <taxon>Pseudomonadati</taxon>
        <taxon>Pseudomonadota</taxon>
        <taxon>Gammaproteobacteria</taxon>
        <taxon>Lysobacterales</taxon>
        <taxon>Lysobacteraceae</taxon>
        <taxon>Stenotrophomonas</taxon>
    </lineage>
</organism>